<proteinExistence type="predicted"/>
<gene>
    <name evidence="1" type="ORF">Vadar_001232</name>
</gene>
<accession>A0ACB7XMC9</accession>
<reference evidence="1 2" key="1">
    <citation type="journal article" date="2021" name="Hortic Res">
        <title>High-quality reference genome and annotation aids understanding of berry development for evergreen blueberry (Vaccinium darrowii).</title>
        <authorList>
            <person name="Yu J."/>
            <person name="Hulse-Kemp A.M."/>
            <person name="Babiker E."/>
            <person name="Staton M."/>
        </authorList>
    </citation>
    <scope>NUCLEOTIDE SEQUENCE [LARGE SCALE GENOMIC DNA]</scope>
    <source>
        <strain evidence="2">cv. NJ 8807/NJ 8810</strain>
        <tissue evidence="1">Young leaf</tissue>
    </source>
</reference>
<sequence>MSNPLIVVDKIVEYFVGKVCQSVGRHVGFLFHYKQNLKTLEDEKNNLQQQRSNVQEKVDQAEHCGEAVDNKVSEWLQEDPPELELPSSRDYEDFHSRQKVFEDIVEALKDSNVNMIGVYGTGGVGIPIAIGNKRCKVVLTSRKRNVLENMGVQEAFHIEFLSEQEAWNLFKMKVGNHVDSYDQRLRDTARAVCNECKGLPVAINALGATLKGSEDMHAWEDALYKLKNSMLKEIEGIDPGVYASLRLSYDRLETIDAKLCFLLCCLFAEDAKISIHDLVRYYMAERILHHYQMLDTLQQALDRVCTVVEDEKSFLVKHGVRYWPEKATYEHCSVISLMPQDMGEFPNELICPKLHTLRLDCTVNNKFPLHIPDSFFGGTENLMVLDLNGVPMLSLPASLAKLAKLHMLCLNNCKLEDIAILKDLKNHLEILSLRNSDIKELPPEVGELTRLRLLELTNCQQLVMIPRGVISQLVLLEELYMPMTFNQWERTSAEREISNVSLDELMSLTHLTTLHICIGDPTLLPNRFSFENLARFIIIVGARFPGWWSEGTLGLENIHVENVLEFLLGNPTRKQSIRGNGFYPSTSFNHLGTLRVKDCRLKYLFSPSCARLLVQLESLEIRSCSIMEGVIGTEGENDEDIVFRRLKILCLVDLANLISFYPKKLNTATSSGSSSAHAQMALFNDKAAFPALERLEIHSVPDITEIWNKQILPIPETATESFCCQLLEMHIYRCGKLMNVVGGCPKIEAIEMEKQKGKVVDDYVTRFPKLTTLRLYGLPNLESFCNSSVRCEGQVPLFDHQAAFPALERLEIRFVPEITEIWNKQILPIPEIATESFCCQLSEMTISDCDKLVNVVGGCPKIEAIEMEKQKGKVVDDYATCFPKLTTLKLDDLPNLESFCNSSVRCEAQVPLFDHQVAFPVLKRLDIRTFPNITDIWDKKIRPAHQPFCPLHELYVEDCGELVYVVPSNMLPQLCNLERLTLDSCPMAEVIVDLEKREEGTQEAANNTIVPFPELSFLRLKRLQNIKGFCAFRSEEHRVFNTQVAFAKLEKLDVDTFGEIALRQLTDASELSLKRLEFYECDEVSTVVSPHFLRRLRFVDLLYVKSCRGARDVFHFDGLEVGEGQVCVGQLTQVRKVYLEDLPQLTCLWNKDPHRLLGLQSLEYLTIKNCPLLANLFIASVAKALGGLKVLCLRSCSTMEAVIATDEGHADVIDDDEIEFPKLEWLILKDLSNLKSFCTSNHNFNFPSLKRLVLKRCPKVQAFTSGSVLPQILLSTRGNECLTIEDLNKHLEQQHLKGDQETILDGEMKGDEDRFSNIWNLENY</sequence>
<organism evidence="1 2">
    <name type="scientific">Vaccinium darrowii</name>
    <dbReference type="NCBI Taxonomy" id="229202"/>
    <lineage>
        <taxon>Eukaryota</taxon>
        <taxon>Viridiplantae</taxon>
        <taxon>Streptophyta</taxon>
        <taxon>Embryophyta</taxon>
        <taxon>Tracheophyta</taxon>
        <taxon>Spermatophyta</taxon>
        <taxon>Magnoliopsida</taxon>
        <taxon>eudicotyledons</taxon>
        <taxon>Gunneridae</taxon>
        <taxon>Pentapetalae</taxon>
        <taxon>asterids</taxon>
        <taxon>Ericales</taxon>
        <taxon>Ericaceae</taxon>
        <taxon>Vaccinioideae</taxon>
        <taxon>Vaccinieae</taxon>
        <taxon>Vaccinium</taxon>
    </lineage>
</organism>
<keyword evidence="2" id="KW-1185">Reference proteome</keyword>
<comment type="caution">
    <text evidence="1">The sequence shown here is derived from an EMBL/GenBank/DDBJ whole genome shotgun (WGS) entry which is preliminary data.</text>
</comment>
<protein>
    <submittedName>
        <fullName evidence="1">Uncharacterized protein</fullName>
    </submittedName>
</protein>
<dbReference type="Proteomes" id="UP000828048">
    <property type="component" value="Chromosome 1"/>
</dbReference>
<evidence type="ECO:0000313" key="1">
    <source>
        <dbReference type="EMBL" id="KAH7842078.1"/>
    </source>
</evidence>
<dbReference type="EMBL" id="CM037151">
    <property type="protein sequence ID" value="KAH7842078.1"/>
    <property type="molecule type" value="Genomic_DNA"/>
</dbReference>
<evidence type="ECO:0000313" key="2">
    <source>
        <dbReference type="Proteomes" id="UP000828048"/>
    </source>
</evidence>
<name>A0ACB7XMC9_9ERIC</name>